<keyword evidence="5" id="KW-0813">Transport</keyword>
<evidence type="ECO:0000313" key="8">
    <source>
        <dbReference type="Proteomes" id="UP000243778"/>
    </source>
</evidence>
<dbReference type="Gene3D" id="1.10.287.1260">
    <property type="match status" value="1"/>
</dbReference>
<organism evidence="7 8">
    <name type="scientific">Pseudomonas kuykendallii</name>
    <dbReference type="NCBI Taxonomy" id="1007099"/>
    <lineage>
        <taxon>Bacteria</taxon>
        <taxon>Pseudomonadati</taxon>
        <taxon>Pseudomonadota</taxon>
        <taxon>Gammaproteobacteria</taxon>
        <taxon>Pseudomonadales</taxon>
        <taxon>Pseudomonadaceae</taxon>
        <taxon>Pseudomonas</taxon>
    </lineage>
</organism>
<keyword evidence="5" id="KW-0406">Ion transport</keyword>
<dbReference type="Pfam" id="PF00924">
    <property type="entry name" value="MS_channel_2nd"/>
    <property type="match status" value="1"/>
</dbReference>
<dbReference type="STRING" id="1007099.SAMN05216287_0920"/>
<dbReference type="InterPro" id="IPR010920">
    <property type="entry name" value="LSM_dom_sf"/>
</dbReference>
<proteinExistence type="inferred from homology"/>
<dbReference type="InterPro" id="IPR045275">
    <property type="entry name" value="MscS_archaea/bacteria_type"/>
</dbReference>
<dbReference type="InterPro" id="IPR023408">
    <property type="entry name" value="MscS_beta-dom_sf"/>
</dbReference>
<keyword evidence="4 5" id="KW-0472">Membrane</keyword>
<protein>
    <recommendedName>
        <fullName evidence="5">Small-conductance mechanosensitive channel</fullName>
    </recommendedName>
</protein>
<dbReference type="InterPro" id="IPR014710">
    <property type="entry name" value="RmlC-like_jellyroll"/>
</dbReference>
<evidence type="ECO:0000259" key="6">
    <source>
        <dbReference type="PROSITE" id="PS50042"/>
    </source>
</evidence>
<dbReference type="RefSeq" id="WP_090224980.1">
    <property type="nucleotide sequence ID" value="NZ_FNNU01000001.1"/>
</dbReference>
<accession>A0A1H2T9Q1</accession>
<keyword evidence="5" id="KW-0997">Cell inner membrane</keyword>
<dbReference type="PROSITE" id="PS50042">
    <property type="entry name" value="CNMP_BINDING_3"/>
    <property type="match status" value="1"/>
</dbReference>
<feature type="transmembrane region" description="Helical" evidence="5">
    <location>
        <begin position="110"/>
        <end position="128"/>
    </location>
</feature>
<keyword evidence="2 5" id="KW-0812">Transmembrane</keyword>
<evidence type="ECO:0000256" key="1">
    <source>
        <dbReference type="ARBA" id="ARBA00004370"/>
    </source>
</evidence>
<evidence type="ECO:0000256" key="3">
    <source>
        <dbReference type="ARBA" id="ARBA00022989"/>
    </source>
</evidence>
<keyword evidence="8" id="KW-1185">Reference proteome</keyword>
<evidence type="ECO:0000256" key="4">
    <source>
        <dbReference type="ARBA" id="ARBA00023136"/>
    </source>
</evidence>
<feature type="transmembrane region" description="Helical" evidence="5">
    <location>
        <begin position="78"/>
        <end position="98"/>
    </location>
</feature>
<dbReference type="InterPro" id="IPR006685">
    <property type="entry name" value="MscS_channel_2nd"/>
</dbReference>
<dbReference type="AlphaFoldDB" id="A0A1H2T9Q1"/>
<dbReference type="InterPro" id="IPR016846">
    <property type="entry name" value="cNMP-bd_ion_channel"/>
</dbReference>
<sequence length="478" mass="51684">MLPILSAHPLISAVLLLAIDLLAWQLVDERHKPWKIAARLGIFLLYSLLIFEAGLSPLQAAPWADDVPLHLLAIMLEIVWWLFCARTLTVVIGPLLMPRGGHTGRLVQDVLGAIIFLVAIVAAAAYVMELPVRGLLATSGAVAIIVGLALQSTLGDVFSGIVLNTTKPYQLDDWISIDGIEGKVVEIDWRSTHLLTAQGSMAVVPNSVAAKAKILNLSRPRDVHGVSIRLELPRLVRPRKALDALERALQGCSELLSTPRPSVGIKSSGIDSVEYELTGFVDAMAKKAAVRNQLYDLAYRHLEASAVLREDAPAQTPREISRARALLDDVKIFRTLSGPQKDELSGHLMRQDHAAGEEVIALGALTEDLLIIGSGVIGVSVSDGATLIEAGRMGPGEIMGEESLISGQPSQARFAALTACVLYRIDKAHIQTCLEAGGEVAEAMTRLHHFRQQASQSLLLQKPVAVHKAGFLSWLRKR</sequence>
<dbReference type="PIRSF" id="PIRSF026673">
    <property type="entry name" value="UCP026673_ion_chan"/>
    <property type="match status" value="1"/>
</dbReference>
<dbReference type="SUPFAM" id="SSF51206">
    <property type="entry name" value="cAMP-binding domain-like"/>
    <property type="match status" value="1"/>
</dbReference>
<reference evidence="8" key="1">
    <citation type="submission" date="2016-10" db="EMBL/GenBank/DDBJ databases">
        <authorList>
            <person name="Varghese N."/>
            <person name="Submissions S."/>
        </authorList>
    </citation>
    <scope>NUCLEOTIDE SEQUENCE [LARGE SCALE GENOMIC DNA]</scope>
    <source>
        <strain evidence="8">NRRL B-59562</strain>
    </source>
</reference>
<keyword evidence="5" id="KW-0407">Ion channel</keyword>
<feature type="transmembrane region" description="Helical" evidence="5">
    <location>
        <begin position="6"/>
        <end position="24"/>
    </location>
</feature>
<dbReference type="PANTHER" id="PTHR30221:SF1">
    <property type="entry name" value="SMALL-CONDUCTANCE MECHANOSENSITIVE CHANNEL"/>
    <property type="match status" value="1"/>
</dbReference>
<comment type="similarity">
    <text evidence="5">Belongs to the MscS (TC 1.A.23) family.</text>
</comment>
<gene>
    <name evidence="7" type="ORF">SAMN05216287_0920</name>
</gene>
<dbReference type="Gene3D" id="2.60.120.10">
    <property type="entry name" value="Jelly Rolls"/>
    <property type="match status" value="1"/>
</dbReference>
<dbReference type="CDD" id="cd00038">
    <property type="entry name" value="CAP_ED"/>
    <property type="match status" value="1"/>
</dbReference>
<dbReference type="PANTHER" id="PTHR30221">
    <property type="entry name" value="SMALL-CONDUCTANCE MECHANOSENSITIVE CHANNEL"/>
    <property type="match status" value="1"/>
</dbReference>
<dbReference type="OrthoDB" id="9775207at2"/>
<dbReference type="Proteomes" id="UP000243778">
    <property type="component" value="Unassembled WGS sequence"/>
</dbReference>
<evidence type="ECO:0000313" key="7">
    <source>
        <dbReference type="EMBL" id="SDW40673.1"/>
    </source>
</evidence>
<comment type="subunit">
    <text evidence="5">Homoheptamer.</text>
</comment>
<dbReference type="InterPro" id="IPR000595">
    <property type="entry name" value="cNMP-bd_dom"/>
</dbReference>
<dbReference type="InterPro" id="IPR018490">
    <property type="entry name" value="cNMP-bd_dom_sf"/>
</dbReference>
<evidence type="ECO:0000256" key="2">
    <source>
        <dbReference type="ARBA" id="ARBA00022692"/>
    </source>
</evidence>
<dbReference type="GO" id="GO:0005886">
    <property type="term" value="C:plasma membrane"/>
    <property type="evidence" value="ECO:0007669"/>
    <property type="project" value="UniProtKB-SubCell"/>
</dbReference>
<comment type="function">
    <text evidence="5">Mechanosensitive channel that participates in the regulation of osmotic pressure changes within the cell, opening in response to stretch forces in the membrane lipid bilayer, without the need for other proteins. Contributes to normal resistance to hypoosmotic shock. Forms an ion channel of 1.0 nanosiemens conductance with a slight preference for anions.</text>
</comment>
<feature type="domain" description="Cyclic nucleotide-binding" evidence="6">
    <location>
        <begin position="332"/>
        <end position="434"/>
    </location>
</feature>
<dbReference type="Gene3D" id="2.30.30.60">
    <property type="match status" value="1"/>
</dbReference>
<dbReference type="Pfam" id="PF00027">
    <property type="entry name" value="cNMP_binding"/>
    <property type="match status" value="1"/>
</dbReference>
<dbReference type="SUPFAM" id="SSF50182">
    <property type="entry name" value="Sm-like ribonucleoproteins"/>
    <property type="match status" value="1"/>
</dbReference>
<dbReference type="GO" id="GO:0008381">
    <property type="term" value="F:mechanosensitive monoatomic ion channel activity"/>
    <property type="evidence" value="ECO:0007669"/>
    <property type="project" value="InterPro"/>
</dbReference>
<comment type="subcellular location">
    <subcellularLocation>
        <location evidence="5">Cell inner membrane</location>
        <topology evidence="5">Multi-pass membrane protein</topology>
    </subcellularLocation>
    <subcellularLocation>
        <location evidence="1">Membrane</location>
    </subcellularLocation>
</comment>
<dbReference type="EMBL" id="FNNU01000001">
    <property type="protein sequence ID" value="SDW40673.1"/>
    <property type="molecule type" value="Genomic_DNA"/>
</dbReference>
<evidence type="ECO:0000256" key="5">
    <source>
        <dbReference type="RuleBase" id="RU369025"/>
    </source>
</evidence>
<keyword evidence="5" id="KW-1003">Cell membrane</keyword>
<name>A0A1H2T9Q1_9PSED</name>
<keyword evidence="3 5" id="KW-1133">Transmembrane helix</keyword>
<dbReference type="SMART" id="SM00100">
    <property type="entry name" value="cNMP"/>
    <property type="match status" value="1"/>
</dbReference>
<feature type="transmembrane region" description="Helical" evidence="5">
    <location>
        <begin position="36"/>
        <end position="58"/>
    </location>
</feature>